<dbReference type="SUPFAM" id="SSF53098">
    <property type="entry name" value="Ribonuclease H-like"/>
    <property type="match status" value="1"/>
</dbReference>
<feature type="domain" description="hAT-like transposase RNase-H fold" evidence="2">
    <location>
        <begin position="1"/>
        <end position="65"/>
    </location>
</feature>
<dbReference type="InterPro" id="IPR025525">
    <property type="entry name" value="hAT-like_transposase_RNase-H"/>
</dbReference>
<gene>
    <name evidence="3" type="ORF">LVIROSA_LOCUS19675</name>
</gene>
<evidence type="ECO:0000313" key="4">
    <source>
        <dbReference type="Proteomes" id="UP001157418"/>
    </source>
</evidence>
<dbReference type="PANTHER" id="PTHR23272">
    <property type="entry name" value="BED FINGER-RELATED"/>
    <property type="match status" value="1"/>
</dbReference>
<dbReference type="Pfam" id="PF14372">
    <property type="entry name" value="hAT-like_RNase-H"/>
    <property type="match status" value="1"/>
</dbReference>
<name>A0AAU9N5B5_9ASTR</name>
<dbReference type="Proteomes" id="UP001157418">
    <property type="component" value="Unassembled WGS sequence"/>
</dbReference>
<reference evidence="3 4" key="1">
    <citation type="submission" date="2022-01" db="EMBL/GenBank/DDBJ databases">
        <authorList>
            <person name="Xiong W."/>
            <person name="Schranz E."/>
        </authorList>
    </citation>
    <scope>NUCLEOTIDE SEQUENCE [LARGE SCALE GENOMIC DNA]</scope>
</reference>
<proteinExistence type="predicted"/>
<accession>A0AAU9N5B5</accession>
<dbReference type="AlphaFoldDB" id="A0AAU9N5B5"/>
<evidence type="ECO:0000256" key="1">
    <source>
        <dbReference type="SAM" id="MobiDB-lite"/>
    </source>
</evidence>
<keyword evidence="4" id="KW-1185">Reference proteome</keyword>
<dbReference type="InterPro" id="IPR012337">
    <property type="entry name" value="RNaseH-like_sf"/>
</dbReference>
<sequence length="97" mass="11278">MASRMYAKFEKYWDEFSTIMAVAGVLDPRYKFQIVEWGYEKAYGETYKSELAIIKQKLILLFNEYLDESKLKNSKDGQPTCGSLNSQEGPQDVLEYV</sequence>
<feature type="compositionally biased region" description="Polar residues" evidence="1">
    <location>
        <begin position="76"/>
        <end position="89"/>
    </location>
</feature>
<dbReference type="EMBL" id="CAKMRJ010003334">
    <property type="protein sequence ID" value="CAH1433066.1"/>
    <property type="molecule type" value="Genomic_DNA"/>
</dbReference>
<organism evidence="3 4">
    <name type="scientific">Lactuca virosa</name>
    <dbReference type="NCBI Taxonomy" id="75947"/>
    <lineage>
        <taxon>Eukaryota</taxon>
        <taxon>Viridiplantae</taxon>
        <taxon>Streptophyta</taxon>
        <taxon>Embryophyta</taxon>
        <taxon>Tracheophyta</taxon>
        <taxon>Spermatophyta</taxon>
        <taxon>Magnoliopsida</taxon>
        <taxon>eudicotyledons</taxon>
        <taxon>Gunneridae</taxon>
        <taxon>Pentapetalae</taxon>
        <taxon>asterids</taxon>
        <taxon>campanulids</taxon>
        <taxon>Asterales</taxon>
        <taxon>Asteraceae</taxon>
        <taxon>Cichorioideae</taxon>
        <taxon>Cichorieae</taxon>
        <taxon>Lactucinae</taxon>
        <taxon>Lactuca</taxon>
    </lineage>
</organism>
<protein>
    <recommendedName>
        <fullName evidence="2">hAT-like transposase RNase-H fold domain-containing protein</fullName>
    </recommendedName>
</protein>
<feature type="region of interest" description="Disordered" evidence="1">
    <location>
        <begin position="73"/>
        <end position="97"/>
    </location>
</feature>
<evidence type="ECO:0000313" key="3">
    <source>
        <dbReference type="EMBL" id="CAH1433066.1"/>
    </source>
</evidence>
<dbReference type="PANTHER" id="PTHR23272:SF175">
    <property type="entry name" value="ZINC FINGER BED DOMAIN-CONTAINING PROTEIN RICESLEEPER 2-LIKE"/>
    <property type="match status" value="1"/>
</dbReference>
<dbReference type="GO" id="GO:0003677">
    <property type="term" value="F:DNA binding"/>
    <property type="evidence" value="ECO:0007669"/>
    <property type="project" value="InterPro"/>
</dbReference>
<comment type="caution">
    <text evidence="3">The sequence shown here is derived from an EMBL/GenBank/DDBJ whole genome shotgun (WGS) entry which is preliminary data.</text>
</comment>
<evidence type="ECO:0000259" key="2">
    <source>
        <dbReference type="Pfam" id="PF14372"/>
    </source>
</evidence>